<protein>
    <submittedName>
        <fullName evidence="4">ZNF24 protein</fullName>
    </submittedName>
</protein>
<keyword evidence="5" id="KW-1185">Reference proteome</keyword>
<feature type="non-terminal residue" evidence="4">
    <location>
        <position position="1"/>
    </location>
</feature>
<sequence>CQAGFQRSSLSSELGEKPHGGEKPHECLECGKGFRYNCELIHHQMIQTGEKP</sequence>
<reference evidence="4 5" key="1">
    <citation type="submission" date="2019-09" db="EMBL/GenBank/DDBJ databases">
        <title>Bird 10,000 Genomes (B10K) Project - Family phase.</title>
        <authorList>
            <person name="Zhang G."/>
        </authorList>
    </citation>
    <scope>NUCLEOTIDE SEQUENCE [LARGE SCALE GENOMIC DNA]</scope>
    <source>
        <strain evidence="4">B10K-DU-002-25</strain>
        <tissue evidence="4">Muscle</tissue>
    </source>
</reference>
<dbReference type="Gene3D" id="3.30.160.60">
    <property type="entry name" value="Classic Zinc Finger"/>
    <property type="match status" value="1"/>
</dbReference>
<evidence type="ECO:0000313" key="4">
    <source>
        <dbReference type="EMBL" id="NXO78372.1"/>
    </source>
</evidence>
<feature type="compositionally biased region" description="Basic and acidic residues" evidence="2">
    <location>
        <begin position="14"/>
        <end position="24"/>
    </location>
</feature>
<organism evidence="4 5">
    <name type="scientific">Sitta europaea</name>
    <name type="common">Eurasian nuthatch</name>
    <dbReference type="NCBI Taxonomy" id="50251"/>
    <lineage>
        <taxon>Eukaryota</taxon>
        <taxon>Metazoa</taxon>
        <taxon>Chordata</taxon>
        <taxon>Craniata</taxon>
        <taxon>Vertebrata</taxon>
        <taxon>Euteleostomi</taxon>
        <taxon>Archelosauria</taxon>
        <taxon>Archosauria</taxon>
        <taxon>Dinosauria</taxon>
        <taxon>Saurischia</taxon>
        <taxon>Theropoda</taxon>
        <taxon>Coelurosauria</taxon>
        <taxon>Aves</taxon>
        <taxon>Neognathae</taxon>
        <taxon>Neoaves</taxon>
        <taxon>Telluraves</taxon>
        <taxon>Australaves</taxon>
        <taxon>Passeriformes</taxon>
        <taxon>Sittidae</taxon>
        <taxon>Sitta</taxon>
    </lineage>
</organism>
<feature type="non-terminal residue" evidence="4">
    <location>
        <position position="52"/>
    </location>
</feature>
<dbReference type="FunFam" id="3.30.160.60:FF:002190">
    <property type="entry name" value="Zinc finger protein 658"/>
    <property type="match status" value="1"/>
</dbReference>
<dbReference type="InterPro" id="IPR013087">
    <property type="entry name" value="Znf_C2H2_type"/>
</dbReference>
<dbReference type="EMBL" id="VXBS01003032">
    <property type="protein sequence ID" value="NXO78372.1"/>
    <property type="molecule type" value="Genomic_DNA"/>
</dbReference>
<keyword evidence="1" id="KW-0863">Zinc-finger</keyword>
<evidence type="ECO:0000313" key="5">
    <source>
        <dbReference type="Proteomes" id="UP000583915"/>
    </source>
</evidence>
<dbReference type="AlphaFoldDB" id="A0A7L1UZB2"/>
<evidence type="ECO:0000256" key="2">
    <source>
        <dbReference type="SAM" id="MobiDB-lite"/>
    </source>
</evidence>
<keyword evidence="1" id="KW-0862">Zinc</keyword>
<feature type="domain" description="C2H2-type" evidence="3">
    <location>
        <begin position="25"/>
        <end position="52"/>
    </location>
</feature>
<comment type="caution">
    <text evidence="4">The sequence shown here is derived from an EMBL/GenBank/DDBJ whole genome shotgun (WGS) entry which is preliminary data.</text>
</comment>
<feature type="compositionally biased region" description="Polar residues" evidence="2">
    <location>
        <begin position="1"/>
        <end position="12"/>
    </location>
</feature>
<dbReference type="PROSITE" id="PS50157">
    <property type="entry name" value="ZINC_FINGER_C2H2_2"/>
    <property type="match status" value="1"/>
</dbReference>
<name>A0A7L1UZB2_SITEU</name>
<dbReference type="SUPFAM" id="SSF57667">
    <property type="entry name" value="beta-beta-alpha zinc fingers"/>
    <property type="match status" value="1"/>
</dbReference>
<dbReference type="GO" id="GO:0008270">
    <property type="term" value="F:zinc ion binding"/>
    <property type="evidence" value="ECO:0007669"/>
    <property type="project" value="UniProtKB-KW"/>
</dbReference>
<feature type="region of interest" description="Disordered" evidence="2">
    <location>
        <begin position="1"/>
        <end position="24"/>
    </location>
</feature>
<evidence type="ECO:0000256" key="1">
    <source>
        <dbReference type="PROSITE-ProRule" id="PRU00042"/>
    </source>
</evidence>
<accession>A0A7L1UZB2</accession>
<evidence type="ECO:0000259" key="3">
    <source>
        <dbReference type="PROSITE" id="PS50157"/>
    </source>
</evidence>
<dbReference type="Proteomes" id="UP000583915">
    <property type="component" value="Unassembled WGS sequence"/>
</dbReference>
<dbReference type="InterPro" id="IPR036236">
    <property type="entry name" value="Znf_C2H2_sf"/>
</dbReference>
<gene>
    <name evidence="4" type="primary">Znf24</name>
    <name evidence="4" type="ORF">SITEUR_R08609</name>
</gene>
<proteinExistence type="predicted"/>
<keyword evidence="1" id="KW-0479">Metal-binding</keyword>